<evidence type="ECO:0000313" key="2">
    <source>
        <dbReference type="Proteomes" id="UP000700334"/>
    </source>
</evidence>
<dbReference type="AlphaFoldDB" id="A0A8J6AC39"/>
<organism evidence="1 2">
    <name type="scientific">Galemys pyrenaicus</name>
    <name type="common">Iberian desman</name>
    <name type="synonym">Pyrenean desman</name>
    <dbReference type="NCBI Taxonomy" id="202257"/>
    <lineage>
        <taxon>Eukaryota</taxon>
        <taxon>Metazoa</taxon>
        <taxon>Chordata</taxon>
        <taxon>Craniata</taxon>
        <taxon>Vertebrata</taxon>
        <taxon>Euteleostomi</taxon>
        <taxon>Mammalia</taxon>
        <taxon>Eutheria</taxon>
        <taxon>Laurasiatheria</taxon>
        <taxon>Eulipotyphla</taxon>
        <taxon>Talpidae</taxon>
        <taxon>Galemys</taxon>
    </lineage>
</organism>
<protein>
    <submittedName>
        <fullName evidence="1">Uncharacterized protein</fullName>
    </submittedName>
</protein>
<feature type="non-terminal residue" evidence="1">
    <location>
        <position position="302"/>
    </location>
</feature>
<gene>
    <name evidence="1" type="ORF">J0S82_012475</name>
</gene>
<comment type="caution">
    <text evidence="1">The sequence shown here is derived from an EMBL/GenBank/DDBJ whole genome shotgun (WGS) entry which is preliminary data.</text>
</comment>
<name>A0A8J6AC39_GALPY</name>
<dbReference type="EMBL" id="JAGFMF010011623">
    <property type="protein sequence ID" value="KAG8518849.1"/>
    <property type="molecule type" value="Genomic_DNA"/>
</dbReference>
<accession>A0A8J6AC39</accession>
<reference evidence="1" key="1">
    <citation type="journal article" date="2021" name="Evol. Appl.">
        <title>The genome of the Pyrenean desman and the effects of bottlenecks and inbreeding on the genomic landscape of an endangered species.</title>
        <authorList>
            <person name="Escoda L."/>
            <person name="Castresana J."/>
        </authorList>
    </citation>
    <scope>NUCLEOTIDE SEQUENCE</scope>
    <source>
        <strain evidence="1">IBE-C5619</strain>
    </source>
</reference>
<dbReference type="Proteomes" id="UP000700334">
    <property type="component" value="Unassembled WGS sequence"/>
</dbReference>
<evidence type="ECO:0000313" key="1">
    <source>
        <dbReference type="EMBL" id="KAG8518849.1"/>
    </source>
</evidence>
<sequence>VHGAQAPRSPCPPAAEVAGNWGPGMARYRWAWGSLRVKRRPWKTRMFSYLEWVRSFGSKIGNTWKRRGLGHYCKTVGSKGLDLSRVYEQCLVTLQVDKAWLAANDIRVKYEMQQPVSWDILGLCEVRTEAKVCYNSRMEGNAPKLSTSAGIQAQDDEAGSEELDKYRLRAPQGHLAEHWARSGCSLPQGTAMPGPSWRSCWNLERPEGLLGEQSAGRGLQCIRVLLHLVLELAQAQAVPGLRVRDTAEQQGQVGGCTWHLPADGVDFIFHDALGSNSMQTIQRPLPAGRMAKWCLRPTAPKL</sequence>
<proteinExistence type="predicted"/>
<keyword evidence="2" id="KW-1185">Reference proteome</keyword>